<dbReference type="GO" id="GO:0017148">
    <property type="term" value="P:negative regulation of translation"/>
    <property type="evidence" value="ECO:0007669"/>
    <property type="project" value="TreeGrafter"/>
</dbReference>
<dbReference type="PANTHER" id="PTHR21043:SF0">
    <property type="entry name" value="MITOCHONDRIAL ASSEMBLY OF RIBOSOMAL LARGE SUBUNIT PROTEIN 1"/>
    <property type="match status" value="1"/>
</dbReference>
<dbReference type="SUPFAM" id="SSF81301">
    <property type="entry name" value="Nucleotidyltransferase"/>
    <property type="match status" value="1"/>
</dbReference>
<dbReference type="PANTHER" id="PTHR21043">
    <property type="entry name" value="IOJAP SUPERFAMILY ORTHOLOG"/>
    <property type="match status" value="1"/>
</dbReference>
<dbReference type="GO" id="GO:0043023">
    <property type="term" value="F:ribosomal large subunit binding"/>
    <property type="evidence" value="ECO:0007669"/>
    <property type="project" value="TreeGrafter"/>
</dbReference>
<gene>
    <name evidence="4" type="ORF">TAV2_LOCUS15667</name>
</gene>
<dbReference type="GO" id="GO:0090071">
    <property type="term" value="P:negative regulation of ribosome biogenesis"/>
    <property type="evidence" value="ECO:0007669"/>
    <property type="project" value="TreeGrafter"/>
</dbReference>
<dbReference type="EMBL" id="OU466861">
    <property type="protein sequence ID" value="CAH2065941.1"/>
    <property type="molecule type" value="Genomic_DNA"/>
</dbReference>
<proteinExistence type="inferred from homology"/>
<dbReference type="AlphaFoldDB" id="A0AAU9SLS0"/>
<dbReference type="InterPro" id="IPR004394">
    <property type="entry name" value="Iojap/RsfS/C7orf30"/>
</dbReference>
<evidence type="ECO:0000256" key="1">
    <source>
        <dbReference type="ARBA" id="ARBA00004173"/>
    </source>
</evidence>
<evidence type="ECO:0008006" key="6">
    <source>
        <dbReference type="Google" id="ProtNLM"/>
    </source>
</evidence>
<reference evidence="4 5" key="1">
    <citation type="submission" date="2022-03" db="EMBL/GenBank/DDBJ databases">
        <authorList>
            <person name="Nunn A."/>
            <person name="Chopra R."/>
            <person name="Nunn A."/>
            <person name="Contreras Garrido A."/>
        </authorList>
    </citation>
    <scope>NUCLEOTIDE SEQUENCE [LARGE SCALE GENOMIC DNA]</scope>
</reference>
<dbReference type="Proteomes" id="UP000836841">
    <property type="component" value="Chromosome 5"/>
</dbReference>
<dbReference type="GO" id="GO:0005739">
    <property type="term" value="C:mitochondrion"/>
    <property type="evidence" value="ECO:0007669"/>
    <property type="project" value="UniProtKB-SubCell"/>
</dbReference>
<evidence type="ECO:0000313" key="5">
    <source>
        <dbReference type="Proteomes" id="UP000836841"/>
    </source>
</evidence>
<evidence type="ECO:0000256" key="3">
    <source>
        <dbReference type="ARBA" id="ARBA00023128"/>
    </source>
</evidence>
<keyword evidence="3" id="KW-0496">Mitochondrion</keyword>
<dbReference type="NCBIfam" id="TIGR00090">
    <property type="entry name" value="rsfS_iojap_ybeB"/>
    <property type="match status" value="1"/>
</dbReference>
<dbReference type="Gene3D" id="3.30.460.10">
    <property type="entry name" value="Beta Polymerase, domain 2"/>
    <property type="match status" value="1"/>
</dbReference>
<sequence length="222" mass="24718">MFFLSRTSTSSPFTIRFWPFRNRAKLMLAALRSRCSSLVTSPPSPSLLNQSWKLGFPDSSRVFASSPSLSSAAGAYDPSEVLTIPEVEKILADVKADNVIVIPTQNQSCWADVTIIATGRSDWHLKNIAQALIYRAKQKQIGAKHVRLPSVQGYNSKWIVIDYGKFVVHALDEKARVYFNLESLWTTEAKASDNSEKELQTAFVKVRPINNSKKKPAAKVSS</sequence>
<protein>
    <recommendedName>
        <fullName evidence="6">Protein Iojap-related, mitochondrial</fullName>
    </recommendedName>
</protein>
<evidence type="ECO:0000313" key="4">
    <source>
        <dbReference type="EMBL" id="CAH2065941.1"/>
    </source>
</evidence>
<dbReference type="HAMAP" id="MF_01477">
    <property type="entry name" value="Iojap_RsfS"/>
    <property type="match status" value="1"/>
</dbReference>
<evidence type="ECO:0000256" key="2">
    <source>
        <dbReference type="ARBA" id="ARBA00010574"/>
    </source>
</evidence>
<dbReference type="InterPro" id="IPR043519">
    <property type="entry name" value="NT_sf"/>
</dbReference>
<comment type="similarity">
    <text evidence="2">Belongs to the Iojap/RsfS family.</text>
</comment>
<name>A0AAU9SLS0_THLAR</name>
<keyword evidence="5" id="KW-1185">Reference proteome</keyword>
<dbReference type="FunFam" id="3.30.460.10:FF:000018">
    <property type="entry name" value="Mitochondrial assembly of ribosomal large subunit 1"/>
    <property type="match status" value="1"/>
</dbReference>
<accession>A0AAU9SLS0</accession>
<dbReference type="Pfam" id="PF02410">
    <property type="entry name" value="RsfS"/>
    <property type="match status" value="1"/>
</dbReference>
<organism evidence="4 5">
    <name type="scientific">Thlaspi arvense</name>
    <name type="common">Field penny-cress</name>
    <dbReference type="NCBI Taxonomy" id="13288"/>
    <lineage>
        <taxon>Eukaryota</taxon>
        <taxon>Viridiplantae</taxon>
        <taxon>Streptophyta</taxon>
        <taxon>Embryophyta</taxon>
        <taxon>Tracheophyta</taxon>
        <taxon>Spermatophyta</taxon>
        <taxon>Magnoliopsida</taxon>
        <taxon>eudicotyledons</taxon>
        <taxon>Gunneridae</taxon>
        <taxon>Pentapetalae</taxon>
        <taxon>rosids</taxon>
        <taxon>malvids</taxon>
        <taxon>Brassicales</taxon>
        <taxon>Brassicaceae</taxon>
        <taxon>Thlaspideae</taxon>
        <taxon>Thlaspi</taxon>
    </lineage>
</organism>
<comment type="subcellular location">
    <subcellularLocation>
        <location evidence="1">Mitochondrion</location>
    </subcellularLocation>
</comment>